<dbReference type="Gene3D" id="2.60.40.3080">
    <property type="match status" value="1"/>
</dbReference>
<accession>A0A9D2FZH6</accession>
<dbReference type="Proteomes" id="UP000824055">
    <property type="component" value="Unassembled WGS sequence"/>
</dbReference>
<evidence type="ECO:0000256" key="1">
    <source>
        <dbReference type="SAM" id="SignalP"/>
    </source>
</evidence>
<evidence type="ECO:0000313" key="3">
    <source>
        <dbReference type="Proteomes" id="UP000824055"/>
    </source>
</evidence>
<dbReference type="EMBL" id="DXBE01000049">
    <property type="protein sequence ID" value="HIZ69541.1"/>
    <property type="molecule type" value="Genomic_DNA"/>
</dbReference>
<reference evidence="2" key="2">
    <citation type="submission" date="2021-04" db="EMBL/GenBank/DDBJ databases">
        <authorList>
            <person name="Gilroy R."/>
        </authorList>
    </citation>
    <scope>NUCLEOTIDE SEQUENCE</scope>
    <source>
        <strain evidence="2">ChiHecec3B27-8219</strain>
    </source>
</reference>
<feature type="signal peptide" evidence="1">
    <location>
        <begin position="1"/>
        <end position="19"/>
    </location>
</feature>
<name>A0A9D2FZH6_9BACT</name>
<dbReference type="AlphaFoldDB" id="A0A9D2FZH6"/>
<feature type="chain" id="PRO_5038690979" evidence="1">
    <location>
        <begin position="20"/>
        <end position="127"/>
    </location>
</feature>
<protein>
    <submittedName>
        <fullName evidence="2">DUF3244 domain-containing protein</fullName>
    </submittedName>
</protein>
<proteinExistence type="predicted"/>
<dbReference type="Pfam" id="PF11589">
    <property type="entry name" value="DUF3244"/>
    <property type="match status" value="1"/>
</dbReference>
<evidence type="ECO:0000313" key="2">
    <source>
        <dbReference type="EMBL" id="HIZ69541.1"/>
    </source>
</evidence>
<organism evidence="2 3">
    <name type="scientific">Candidatus Prevotella avicola</name>
    <dbReference type="NCBI Taxonomy" id="2838738"/>
    <lineage>
        <taxon>Bacteria</taxon>
        <taxon>Pseudomonadati</taxon>
        <taxon>Bacteroidota</taxon>
        <taxon>Bacteroidia</taxon>
        <taxon>Bacteroidales</taxon>
        <taxon>Prevotellaceae</taxon>
        <taxon>Prevotella</taxon>
    </lineage>
</organism>
<dbReference type="InterPro" id="IPR021638">
    <property type="entry name" value="DUF3244"/>
</dbReference>
<reference evidence="2" key="1">
    <citation type="journal article" date="2021" name="PeerJ">
        <title>Extensive microbial diversity within the chicken gut microbiome revealed by metagenomics and culture.</title>
        <authorList>
            <person name="Gilroy R."/>
            <person name="Ravi A."/>
            <person name="Getino M."/>
            <person name="Pursley I."/>
            <person name="Horton D.L."/>
            <person name="Alikhan N.F."/>
            <person name="Baker D."/>
            <person name="Gharbi K."/>
            <person name="Hall N."/>
            <person name="Watson M."/>
            <person name="Adriaenssens E.M."/>
            <person name="Foster-Nyarko E."/>
            <person name="Jarju S."/>
            <person name="Secka A."/>
            <person name="Antonio M."/>
            <person name="Oren A."/>
            <person name="Chaudhuri R.R."/>
            <person name="La Ragione R."/>
            <person name="Hildebrand F."/>
            <person name="Pallen M.J."/>
        </authorList>
    </citation>
    <scope>NUCLEOTIDE SEQUENCE</scope>
    <source>
        <strain evidence="2">ChiHecec3B27-8219</strain>
    </source>
</reference>
<sequence>MKKLLTVMMVLLMSTANLIAEDHQQHVNLEWGETPPIIDKHKDRSLQTGMEVFLDIPNLVFCSNMTEEQEANIHILNANGEKVMSETLLLSPYSETSLNIGDLPCGTYQLVIELEDAVLSGTFLIFN</sequence>
<comment type="caution">
    <text evidence="2">The sequence shown here is derived from an EMBL/GenBank/DDBJ whole genome shotgun (WGS) entry which is preliminary data.</text>
</comment>
<gene>
    <name evidence="2" type="ORF">H9966_06655</name>
</gene>
<keyword evidence="1" id="KW-0732">Signal</keyword>